<keyword evidence="1" id="KW-0732">Signal</keyword>
<dbReference type="EMBL" id="JAKJXP020000111">
    <property type="protein sequence ID" value="KAK7745180.1"/>
    <property type="molecule type" value="Genomic_DNA"/>
</dbReference>
<feature type="signal peptide" evidence="1">
    <location>
        <begin position="1"/>
        <end position="20"/>
    </location>
</feature>
<organism evidence="2 3">
    <name type="scientific">Diatrype stigma</name>
    <dbReference type="NCBI Taxonomy" id="117547"/>
    <lineage>
        <taxon>Eukaryota</taxon>
        <taxon>Fungi</taxon>
        <taxon>Dikarya</taxon>
        <taxon>Ascomycota</taxon>
        <taxon>Pezizomycotina</taxon>
        <taxon>Sordariomycetes</taxon>
        <taxon>Xylariomycetidae</taxon>
        <taxon>Xylariales</taxon>
        <taxon>Diatrypaceae</taxon>
        <taxon>Diatrype</taxon>
    </lineage>
</organism>
<dbReference type="Proteomes" id="UP001320420">
    <property type="component" value="Unassembled WGS sequence"/>
</dbReference>
<evidence type="ECO:0000313" key="2">
    <source>
        <dbReference type="EMBL" id="KAK7745180.1"/>
    </source>
</evidence>
<protein>
    <submittedName>
        <fullName evidence="2">Uncharacterized protein</fullName>
    </submittedName>
</protein>
<keyword evidence="3" id="KW-1185">Reference proteome</keyword>
<feature type="chain" id="PRO_5042980113" evidence="1">
    <location>
        <begin position="21"/>
        <end position="292"/>
    </location>
</feature>
<sequence>MSAVLMIAATHLCHLQPAVASNARAAALYLDHTLVGFRSSLEEPLDTQNPDVMVSCAFILLHYTWGTPFLALDDGTAPNPASDKLLPFAAGLKSVILRAKNAEGSPLTIFGPVLEPESIRRFKDWVSTVECSYDFQEAFMHRSKVPIMDREGECLGVCGSGHAADRLVPIFQSIDAASRGEDVSELMPDIHAYSLMWPAKADKAFEDEVGANKLESLVVMLAFYASMTWFLSDVWWAERRSKVMFKTILTYLEKKGGAEWKQCAGRICEYFDLNPMAHSHPAIYTYPLTPHD</sequence>
<reference evidence="2 3" key="1">
    <citation type="submission" date="2024-02" db="EMBL/GenBank/DDBJ databases">
        <title>De novo assembly and annotation of 12 fungi associated with fruit tree decline syndrome in Ontario, Canada.</title>
        <authorList>
            <person name="Sulman M."/>
            <person name="Ellouze W."/>
            <person name="Ilyukhin E."/>
        </authorList>
    </citation>
    <scope>NUCLEOTIDE SEQUENCE [LARGE SCALE GENOMIC DNA]</scope>
    <source>
        <strain evidence="2 3">M11/M66-122</strain>
    </source>
</reference>
<proteinExistence type="predicted"/>
<evidence type="ECO:0000256" key="1">
    <source>
        <dbReference type="SAM" id="SignalP"/>
    </source>
</evidence>
<accession>A0AAN9UF09</accession>
<evidence type="ECO:0000313" key="3">
    <source>
        <dbReference type="Proteomes" id="UP001320420"/>
    </source>
</evidence>
<dbReference type="AlphaFoldDB" id="A0AAN9UF09"/>
<name>A0AAN9UF09_9PEZI</name>
<comment type="caution">
    <text evidence="2">The sequence shown here is derived from an EMBL/GenBank/DDBJ whole genome shotgun (WGS) entry which is preliminary data.</text>
</comment>
<gene>
    <name evidence="2" type="ORF">SLS62_009893</name>
</gene>